<feature type="compositionally biased region" description="Basic residues" evidence="1">
    <location>
        <begin position="79"/>
        <end position="88"/>
    </location>
</feature>
<dbReference type="AlphaFoldDB" id="A0A7R9ID60"/>
<feature type="compositionally biased region" description="Basic and acidic residues" evidence="1">
    <location>
        <begin position="53"/>
        <end position="64"/>
    </location>
</feature>
<proteinExistence type="predicted"/>
<evidence type="ECO:0000256" key="1">
    <source>
        <dbReference type="SAM" id="MobiDB-lite"/>
    </source>
</evidence>
<dbReference type="EMBL" id="OE000534">
    <property type="protein sequence ID" value="CAD7454187.1"/>
    <property type="molecule type" value="Genomic_DNA"/>
</dbReference>
<evidence type="ECO:0000313" key="2">
    <source>
        <dbReference type="EMBL" id="CAD7454187.1"/>
    </source>
</evidence>
<dbReference type="InterPro" id="IPR047155">
    <property type="entry name" value="COMMD4/6/7/8"/>
</dbReference>
<feature type="region of interest" description="Disordered" evidence="1">
    <location>
        <begin position="53"/>
        <end position="111"/>
    </location>
</feature>
<sequence>MRFRFCGDLDCPDWILAEINTLAKMSSVKMKLLCQQVAKSSLGEEMDTFHARHTNEEHHSEVKQADGTPEVSRTAHQTAHQKAHRRTTSYRVETSRRFTHGTPDDTPKKNQ</sequence>
<accession>A0A7R9ID60</accession>
<organism evidence="2">
    <name type="scientific">Timema tahoe</name>
    <dbReference type="NCBI Taxonomy" id="61484"/>
    <lineage>
        <taxon>Eukaryota</taxon>
        <taxon>Metazoa</taxon>
        <taxon>Ecdysozoa</taxon>
        <taxon>Arthropoda</taxon>
        <taxon>Hexapoda</taxon>
        <taxon>Insecta</taxon>
        <taxon>Pterygota</taxon>
        <taxon>Neoptera</taxon>
        <taxon>Polyneoptera</taxon>
        <taxon>Phasmatodea</taxon>
        <taxon>Timematodea</taxon>
        <taxon>Timematoidea</taxon>
        <taxon>Timematidae</taxon>
        <taxon>Timema</taxon>
    </lineage>
</organism>
<name>A0A7R9ID60_9NEOP</name>
<feature type="compositionally biased region" description="Basic and acidic residues" evidence="1">
    <location>
        <begin position="102"/>
        <end position="111"/>
    </location>
</feature>
<dbReference type="PANTHER" id="PTHR16231">
    <property type="entry name" value="COMM DOMAIN-CONTAINING PROTEIN 4-8 FAMILY MEMBER"/>
    <property type="match status" value="1"/>
</dbReference>
<gene>
    <name evidence="2" type="ORF">TTEB3V08_LOCUS2301</name>
</gene>
<reference evidence="2" key="1">
    <citation type="submission" date="2020-11" db="EMBL/GenBank/DDBJ databases">
        <authorList>
            <person name="Tran Van P."/>
        </authorList>
    </citation>
    <scope>NUCLEOTIDE SEQUENCE</scope>
</reference>
<dbReference type="PANTHER" id="PTHR16231:SF4">
    <property type="entry name" value="COMM DOMAIN-CONTAINING PROTEIN 4"/>
    <property type="match status" value="1"/>
</dbReference>
<protein>
    <submittedName>
        <fullName evidence="2">Uncharacterized protein</fullName>
    </submittedName>
</protein>
<dbReference type="Pfam" id="PF21672">
    <property type="entry name" value="COMM_HN"/>
    <property type="match status" value="1"/>
</dbReference>